<dbReference type="EMBL" id="CM000786">
    <property type="protein sequence ID" value="AQK43333.1"/>
    <property type="molecule type" value="Genomic_DNA"/>
</dbReference>
<protein>
    <submittedName>
        <fullName evidence="1">Hydroxyproline-rich glycoprotein family protein</fullName>
    </submittedName>
</protein>
<sequence length="74" mass="8536">MKLGKAQFELQKFVDDYRTNIINTITNPSESLLKELQVVEVRSPCLCFSQLHAFVSSPSNIVTLLFYCSYCIYH</sequence>
<evidence type="ECO:0000313" key="1">
    <source>
        <dbReference type="EMBL" id="AQK43333.1"/>
    </source>
</evidence>
<dbReference type="PANTHER" id="PTHR34119:SF1">
    <property type="entry name" value="OS04G0394700 PROTEIN"/>
    <property type="match status" value="1"/>
</dbReference>
<reference evidence="1" key="1">
    <citation type="submission" date="2015-12" db="EMBL/GenBank/DDBJ databases">
        <title>Update maize B73 reference genome by single molecule sequencing technologies.</title>
        <authorList>
            <consortium name="Maize Genome Sequencing Project"/>
            <person name="Ware D."/>
        </authorList>
    </citation>
    <scope>NUCLEOTIDE SEQUENCE</scope>
    <source>
        <tissue evidence="1">Seedling</tissue>
    </source>
</reference>
<gene>
    <name evidence="1" type="ORF">ZEAMMB73_Zm00001d025263</name>
</gene>
<accession>A0A1D6J5Y6</accession>
<dbReference type="AlphaFoldDB" id="A0A1D6J5Y6"/>
<organism evidence="1">
    <name type="scientific">Zea mays</name>
    <name type="common">Maize</name>
    <dbReference type="NCBI Taxonomy" id="4577"/>
    <lineage>
        <taxon>Eukaryota</taxon>
        <taxon>Viridiplantae</taxon>
        <taxon>Streptophyta</taxon>
        <taxon>Embryophyta</taxon>
        <taxon>Tracheophyta</taxon>
        <taxon>Spermatophyta</taxon>
        <taxon>Magnoliopsida</taxon>
        <taxon>Liliopsida</taxon>
        <taxon>Poales</taxon>
        <taxon>Poaceae</taxon>
        <taxon>PACMAD clade</taxon>
        <taxon>Panicoideae</taxon>
        <taxon>Andropogonodae</taxon>
        <taxon>Andropogoneae</taxon>
        <taxon>Tripsacinae</taxon>
        <taxon>Zea</taxon>
    </lineage>
</organism>
<dbReference type="PANTHER" id="PTHR34119">
    <property type="entry name" value="HYDROXYPROLINE-RICH GLYCOPROTEIN-LIKE"/>
    <property type="match status" value="1"/>
</dbReference>
<proteinExistence type="predicted"/>
<name>A0A1D6J5Y6_MAIZE</name>
<dbReference type="InterPro" id="IPR037488">
    <property type="entry name" value="At2g33490-like"/>
</dbReference>
<feature type="non-terminal residue" evidence="1">
    <location>
        <position position="74"/>
    </location>
</feature>